<dbReference type="RefSeq" id="WP_263158107.1">
    <property type="nucleotide sequence ID" value="NZ_CP083803.1"/>
</dbReference>
<gene>
    <name evidence="3" type="ORF">K7K07_16140</name>
</gene>
<dbReference type="Pfam" id="PF13643">
    <property type="entry name" value="DUF4145"/>
    <property type="match status" value="1"/>
</dbReference>
<feature type="region of interest" description="Disordered" evidence="1">
    <location>
        <begin position="134"/>
        <end position="158"/>
    </location>
</feature>
<sequence length="158" mass="17632">MLYPDHGFAPPPHDDMPEEVREDYLEAASIAHRSPRGSAALLRLSLQKLCKHLKQPGENINDDIRNLAEEGKLPLSIIQAADTVRITGNCAVHPSQMAEEDIDFVSARLFLLINKIVAKAIAEPREMEEIYKITPEQARKAAEAKDKANREKKAGKNQ</sequence>
<dbReference type="InterPro" id="IPR025285">
    <property type="entry name" value="DUF4145"/>
</dbReference>
<dbReference type="Proteomes" id="UP001209279">
    <property type="component" value="Chromosome"/>
</dbReference>
<reference evidence="3" key="1">
    <citation type="submission" date="2021-08" db="EMBL/GenBank/DDBJ databases">
        <authorList>
            <person name="Yaryura P.M."/>
            <person name="Bianco M.I."/>
            <person name="Morais C."/>
            <person name="Setubal J.C."/>
        </authorList>
    </citation>
    <scope>NUCLEOTIDE SEQUENCE</scope>
    <source>
        <strain evidence="3">AP1</strain>
    </source>
</reference>
<feature type="domain" description="DUF4145" evidence="2">
    <location>
        <begin position="26"/>
        <end position="102"/>
    </location>
</feature>
<proteinExistence type="predicted"/>
<dbReference type="EMBL" id="CP083803">
    <property type="protein sequence ID" value="UXZ43606.1"/>
    <property type="molecule type" value="Genomic_DNA"/>
</dbReference>
<protein>
    <submittedName>
        <fullName evidence="3">DUF4145 domain-containing protein</fullName>
    </submittedName>
</protein>
<evidence type="ECO:0000313" key="4">
    <source>
        <dbReference type="Proteomes" id="UP001209279"/>
    </source>
</evidence>
<accession>A0AAJ5MHV7</accession>
<evidence type="ECO:0000259" key="2">
    <source>
        <dbReference type="Pfam" id="PF13643"/>
    </source>
</evidence>
<evidence type="ECO:0000313" key="3">
    <source>
        <dbReference type="EMBL" id="UXZ43606.1"/>
    </source>
</evidence>
<dbReference type="AlphaFoldDB" id="A0AAJ5MHV7"/>
<name>A0AAJ5MHV7_9PSED</name>
<evidence type="ECO:0000256" key="1">
    <source>
        <dbReference type="SAM" id="MobiDB-lite"/>
    </source>
</evidence>
<organism evidence="3 4">
    <name type="scientific">Pseudomonas soli</name>
    <dbReference type="NCBI Taxonomy" id="1306993"/>
    <lineage>
        <taxon>Bacteria</taxon>
        <taxon>Pseudomonadati</taxon>
        <taxon>Pseudomonadota</taxon>
        <taxon>Gammaproteobacteria</taxon>
        <taxon>Pseudomonadales</taxon>
        <taxon>Pseudomonadaceae</taxon>
        <taxon>Pseudomonas</taxon>
    </lineage>
</organism>